<evidence type="ECO:0000313" key="4">
    <source>
        <dbReference type="Proteomes" id="UP001596189"/>
    </source>
</evidence>
<feature type="domain" description="Activator of Hsp90 ATPase homologue 1/2-like C-terminal" evidence="2">
    <location>
        <begin position="14"/>
        <end position="130"/>
    </location>
</feature>
<comment type="similarity">
    <text evidence="1">Belongs to the AHA1 family.</text>
</comment>
<reference evidence="4" key="1">
    <citation type="journal article" date="2019" name="Int. J. Syst. Evol. Microbiol.">
        <title>The Global Catalogue of Microorganisms (GCM) 10K type strain sequencing project: providing services to taxonomists for standard genome sequencing and annotation.</title>
        <authorList>
            <consortium name="The Broad Institute Genomics Platform"/>
            <consortium name="The Broad Institute Genome Sequencing Center for Infectious Disease"/>
            <person name="Wu L."/>
            <person name="Ma J."/>
        </authorList>
    </citation>
    <scope>NUCLEOTIDE SEQUENCE [LARGE SCALE GENOMIC DNA]</scope>
    <source>
        <strain evidence="4">KACC 14249</strain>
    </source>
</reference>
<evidence type="ECO:0000259" key="2">
    <source>
        <dbReference type="Pfam" id="PF08327"/>
    </source>
</evidence>
<dbReference type="Gene3D" id="3.30.530.20">
    <property type="match status" value="1"/>
</dbReference>
<dbReference type="EMBL" id="JBHSRD010000002">
    <property type="protein sequence ID" value="MFC6005949.1"/>
    <property type="molecule type" value="Genomic_DNA"/>
</dbReference>
<protein>
    <submittedName>
        <fullName evidence="3">SRPBCC domain-containing protein</fullName>
    </submittedName>
</protein>
<dbReference type="CDD" id="cd07814">
    <property type="entry name" value="SRPBCC_CalC_Aha1-like"/>
    <property type="match status" value="1"/>
</dbReference>
<proteinExistence type="inferred from homology"/>
<dbReference type="Pfam" id="PF08327">
    <property type="entry name" value="AHSA1"/>
    <property type="match status" value="1"/>
</dbReference>
<dbReference type="InterPro" id="IPR023393">
    <property type="entry name" value="START-like_dom_sf"/>
</dbReference>
<name>A0ABW1JAW3_9ACTN</name>
<accession>A0ABW1JAW3</accession>
<dbReference type="SUPFAM" id="SSF55961">
    <property type="entry name" value="Bet v1-like"/>
    <property type="match status" value="1"/>
</dbReference>
<dbReference type="InterPro" id="IPR013538">
    <property type="entry name" value="ASHA1/2-like_C"/>
</dbReference>
<evidence type="ECO:0000256" key="1">
    <source>
        <dbReference type="ARBA" id="ARBA00006817"/>
    </source>
</evidence>
<organism evidence="3 4">
    <name type="scientific">Angustibacter luteus</name>
    <dbReference type="NCBI Taxonomy" id="658456"/>
    <lineage>
        <taxon>Bacteria</taxon>
        <taxon>Bacillati</taxon>
        <taxon>Actinomycetota</taxon>
        <taxon>Actinomycetes</taxon>
        <taxon>Kineosporiales</taxon>
        <taxon>Kineosporiaceae</taxon>
    </lineage>
</organism>
<dbReference type="RefSeq" id="WP_345716818.1">
    <property type="nucleotide sequence ID" value="NZ_BAABFP010000005.1"/>
</dbReference>
<dbReference type="Proteomes" id="UP001596189">
    <property type="component" value="Unassembled WGS sequence"/>
</dbReference>
<comment type="caution">
    <text evidence="3">The sequence shown here is derived from an EMBL/GenBank/DDBJ whole genome shotgun (WGS) entry which is preliminary data.</text>
</comment>
<gene>
    <name evidence="3" type="ORF">ACFQDO_02300</name>
</gene>
<sequence length="147" mass="16769">MADILHRIGVEQSSPKEVYDALTTLEGLSGWWTEKTTGETAVGGVIEFRFTPGDISMKVVDLDPGRLVRWEVVDGAPEWIGTTVEFDLRQEGDYTIVMFKHEGWREPVEFMHHCSTKWATYLMSLKQLVESGDGAPDPRDQWISDWH</sequence>
<evidence type="ECO:0000313" key="3">
    <source>
        <dbReference type="EMBL" id="MFC6005949.1"/>
    </source>
</evidence>
<keyword evidence="4" id="KW-1185">Reference proteome</keyword>